<gene>
    <name evidence="3" type="ORF">TPR58_01340</name>
</gene>
<evidence type="ECO:0000259" key="2">
    <source>
        <dbReference type="Pfam" id="PF08450"/>
    </source>
</evidence>
<dbReference type="PRINTS" id="PR01790">
    <property type="entry name" value="SMP30FAMILY"/>
</dbReference>
<keyword evidence="4" id="KW-1185">Reference proteome</keyword>
<dbReference type="PANTHER" id="PTHR10907:SF47">
    <property type="entry name" value="REGUCALCIN"/>
    <property type="match status" value="1"/>
</dbReference>
<organism evidence="3 4">
    <name type="scientific">Sphingomonas rustica</name>
    <dbReference type="NCBI Taxonomy" id="3103142"/>
    <lineage>
        <taxon>Bacteria</taxon>
        <taxon>Pseudomonadati</taxon>
        <taxon>Pseudomonadota</taxon>
        <taxon>Alphaproteobacteria</taxon>
        <taxon>Sphingomonadales</taxon>
        <taxon>Sphingomonadaceae</taxon>
        <taxon>Sphingomonas</taxon>
    </lineage>
</organism>
<evidence type="ECO:0000313" key="3">
    <source>
        <dbReference type="EMBL" id="MEN3745793.1"/>
    </source>
</evidence>
<sequence length="284" mass="30889">MAQPRVVARDRRDQLGEGPIWSARDGAVYWTDILSGRLNRLTLGDDRVESWNIGGYLGWVIERERGGFVAGIDRRIVTLDLDGPRIETLAELTGEDPGNRVNDAKADRHGRIWAGTMPVAADRASGAFYRLDTDGRVSRVDRGYRIANGPAIATDASHLFHTDSGLRTIFRFDINDDGSLGERMPFIVFEQGWGDPDGMTLDADGGLWVACWGAGCVTRFTPDGNRDRSIALLASQITSCVFAGQALDRMFVTSAAVDVDEPLGGALFEVDPGCRGLPALGYRG</sequence>
<dbReference type="RefSeq" id="WP_346244798.1">
    <property type="nucleotide sequence ID" value="NZ_JBDIZK010000001.1"/>
</dbReference>
<keyword evidence="3" id="KW-0378">Hydrolase</keyword>
<dbReference type="InterPro" id="IPR011042">
    <property type="entry name" value="6-blade_b-propeller_TolB-like"/>
</dbReference>
<dbReference type="Proteomes" id="UP001427805">
    <property type="component" value="Unassembled WGS sequence"/>
</dbReference>
<dbReference type="GO" id="GO:0016787">
    <property type="term" value="F:hydrolase activity"/>
    <property type="evidence" value="ECO:0007669"/>
    <property type="project" value="UniProtKB-KW"/>
</dbReference>
<name>A0ABV0B2H2_9SPHN</name>
<dbReference type="SUPFAM" id="SSF63829">
    <property type="entry name" value="Calcium-dependent phosphotriesterase"/>
    <property type="match status" value="1"/>
</dbReference>
<accession>A0ABV0B2H2</accession>
<dbReference type="Pfam" id="PF08450">
    <property type="entry name" value="SGL"/>
    <property type="match status" value="1"/>
</dbReference>
<dbReference type="Gene3D" id="2.120.10.30">
    <property type="entry name" value="TolB, C-terminal domain"/>
    <property type="match status" value="1"/>
</dbReference>
<dbReference type="EC" id="3.1.1.99" evidence="3"/>
<dbReference type="PANTHER" id="PTHR10907">
    <property type="entry name" value="REGUCALCIN"/>
    <property type="match status" value="1"/>
</dbReference>
<evidence type="ECO:0000313" key="4">
    <source>
        <dbReference type="Proteomes" id="UP001427805"/>
    </source>
</evidence>
<comment type="similarity">
    <text evidence="1">Belongs to the SMP-30/CGR1 family.</text>
</comment>
<dbReference type="InterPro" id="IPR013658">
    <property type="entry name" value="SGL"/>
</dbReference>
<reference evidence="3 4" key="1">
    <citation type="submission" date="2024-05" db="EMBL/GenBank/DDBJ databases">
        <title>Sphingomonas sp. HF-S3 16S ribosomal RNA gene Genome sequencing and assembly.</title>
        <authorList>
            <person name="Lee H."/>
        </authorList>
    </citation>
    <scope>NUCLEOTIDE SEQUENCE [LARGE SCALE GENOMIC DNA]</scope>
    <source>
        <strain evidence="3 4">HF-S3</strain>
    </source>
</reference>
<proteinExistence type="inferred from homology"/>
<dbReference type="InterPro" id="IPR005511">
    <property type="entry name" value="SMP-30"/>
</dbReference>
<protein>
    <submittedName>
        <fullName evidence="3">SMP-30/gluconolactonase/LRE family protein</fullName>
        <ecNumber evidence="3">3.1.1.99</ecNumber>
    </submittedName>
</protein>
<dbReference type="EMBL" id="JBDIZK010000001">
    <property type="protein sequence ID" value="MEN3745793.1"/>
    <property type="molecule type" value="Genomic_DNA"/>
</dbReference>
<evidence type="ECO:0000256" key="1">
    <source>
        <dbReference type="ARBA" id="ARBA00008853"/>
    </source>
</evidence>
<comment type="caution">
    <text evidence="3">The sequence shown here is derived from an EMBL/GenBank/DDBJ whole genome shotgun (WGS) entry which is preliminary data.</text>
</comment>
<feature type="domain" description="SMP-30/Gluconolactonase/LRE-like region" evidence="2">
    <location>
        <begin position="15"/>
        <end position="255"/>
    </location>
</feature>